<feature type="signal peptide" evidence="1">
    <location>
        <begin position="1"/>
        <end position="28"/>
    </location>
</feature>
<evidence type="ECO:0000313" key="3">
    <source>
        <dbReference type="Proteomes" id="UP001447188"/>
    </source>
</evidence>
<dbReference type="Proteomes" id="UP001447188">
    <property type="component" value="Unassembled WGS sequence"/>
</dbReference>
<gene>
    <name evidence="2" type="ORF">Q9L58_005474</name>
</gene>
<organism evidence="2 3">
    <name type="scientific">Discina gigas</name>
    <dbReference type="NCBI Taxonomy" id="1032678"/>
    <lineage>
        <taxon>Eukaryota</taxon>
        <taxon>Fungi</taxon>
        <taxon>Dikarya</taxon>
        <taxon>Ascomycota</taxon>
        <taxon>Pezizomycotina</taxon>
        <taxon>Pezizomycetes</taxon>
        <taxon>Pezizales</taxon>
        <taxon>Discinaceae</taxon>
        <taxon>Discina</taxon>
    </lineage>
</organism>
<reference evidence="2 3" key="1">
    <citation type="submission" date="2024-02" db="EMBL/GenBank/DDBJ databases">
        <title>Discinaceae phylogenomics.</title>
        <authorList>
            <person name="Dirks A.C."/>
            <person name="James T.Y."/>
        </authorList>
    </citation>
    <scope>NUCLEOTIDE SEQUENCE [LARGE SCALE GENOMIC DNA]</scope>
    <source>
        <strain evidence="2 3">ACD0624</strain>
    </source>
</reference>
<name>A0ABR3GI80_9PEZI</name>
<keyword evidence="3" id="KW-1185">Reference proteome</keyword>
<accession>A0ABR3GI80</accession>
<evidence type="ECO:0000256" key="1">
    <source>
        <dbReference type="SAM" id="SignalP"/>
    </source>
</evidence>
<feature type="chain" id="PRO_5046539879" evidence="1">
    <location>
        <begin position="29"/>
        <end position="174"/>
    </location>
</feature>
<proteinExistence type="predicted"/>
<evidence type="ECO:0000313" key="2">
    <source>
        <dbReference type="EMBL" id="KAL0635543.1"/>
    </source>
</evidence>
<keyword evidence="1" id="KW-0732">Signal</keyword>
<comment type="caution">
    <text evidence="2">The sequence shown here is derived from an EMBL/GenBank/DDBJ whole genome shotgun (WGS) entry which is preliminary data.</text>
</comment>
<sequence>MAILTKVIYLILLSFSLQLLTYTTVTTAQVTTFTAAASVRPVHLLHSRSDLESFVCQTSKTSPFNTHAIFGTNDMVQSQGHHWCTQDNRYGSQCVQLVDYGTASIVMCGELRTKVRCKELGEAIMELSRNCARSFDGKVRLAGRAIFSWGYIAVGQWRVPDQPKKYNGVLKVKT</sequence>
<dbReference type="EMBL" id="JBBBZM010000067">
    <property type="protein sequence ID" value="KAL0635543.1"/>
    <property type="molecule type" value="Genomic_DNA"/>
</dbReference>
<protein>
    <submittedName>
        <fullName evidence="2">Uncharacterized protein</fullName>
    </submittedName>
</protein>